<keyword evidence="2" id="KW-0808">Transferase</keyword>
<dbReference type="PRINTS" id="PR00385">
    <property type="entry name" value="P450"/>
</dbReference>
<dbReference type="GO" id="GO:0020037">
    <property type="term" value="F:heme binding"/>
    <property type="evidence" value="ECO:0007669"/>
    <property type="project" value="InterPro"/>
</dbReference>
<dbReference type="InterPro" id="IPR029063">
    <property type="entry name" value="SAM-dependent_MTases_sf"/>
</dbReference>
<dbReference type="GO" id="GO:0032259">
    <property type="term" value="P:methylation"/>
    <property type="evidence" value="ECO:0007669"/>
    <property type="project" value="UniProtKB-KW"/>
</dbReference>
<keyword evidence="5" id="KW-0460">Magnesium</keyword>
<keyword evidence="4 6" id="KW-0479">Metal-binding</keyword>
<sequence length="819" mass="92788">MEVMRVLHMNKGNGETSYAKNSTVQSNIISLGRRVMDEALKKLMMRNSEISSIGIADLGCSSGPNSLLSISNIIDTIHNLCADLERPVPELRVSLNDLPSNDFNYIFASLPEFYDRINNNKESLGFCRGGGESCFVSAVAGSFYGRLFPRRSLHFVHSSSSLHWLSQVPCREAEKEDRAITADLDNMGKIYISKTSPKSAHKAYALQFQTDFLVFLRSRSEELVPGGRMVLSFLGRSSLDPTTEESCYQWELLAQALMSMAKEGIIEEEKIDAFNAPYYAASSEELKMVIEKEGSFSIDRLEISPVDWEGGSISEESYDLVVRSKPEALASGRRVANTIRAVIEPMLEPTFGENVMDELFERYAKIVGEYFYKSTVDVPPGSDGFPVIGETLQFMLSVNSGKGFYEFVRSRRIRYGSCFRTSLFGETHVFLSTTDSARAVLNNESGMFTKRYIKSIGELLGDRSLLCASQHHHKILRSRLINLFSKRSTALMVRQFDELVVDALSGWEHRGTVVLLTDLLQITFKAMCKMLISLEDEEELGSMQKDVGFVCEAMLAFPLNLPWTRFHKGIMARGRVMEMLEKIIRERRNEINSQNNHHEDFLQQLLAVDNDTPKLTDAEITDNILTMIIAGQDTTASALTWMIKYLGENQKVLDILIEEQSQLTNKASNKPFLELEDLSEMPYASKMVKESLRMASVVPWFPRLVLQDCEMEGYKIKKGWNINIDARSIHLDPTVYNEPHKFNPLRFEEEAKANSFLAFGMGGRTCLGLGMAKAMMLVFLHRFITTYRWEVVDGDPSIEKWTLFSRLKSGYPIRVSRRL</sequence>
<dbReference type="InterPro" id="IPR005299">
    <property type="entry name" value="MeTrfase_7"/>
</dbReference>
<dbReference type="EMBL" id="LR999451">
    <property type="protein sequence ID" value="CAE5957970.1"/>
    <property type="molecule type" value="Genomic_DNA"/>
</dbReference>
<evidence type="ECO:0000256" key="5">
    <source>
        <dbReference type="ARBA" id="ARBA00022842"/>
    </source>
</evidence>
<protein>
    <submittedName>
        <fullName evidence="7">Uncharacterized protein</fullName>
    </submittedName>
</protein>
<dbReference type="InterPro" id="IPR042086">
    <property type="entry name" value="MeTrfase_capping"/>
</dbReference>
<dbReference type="Gene3D" id="3.40.50.150">
    <property type="entry name" value="Vaccinia Virus protein VP39"/>
    <property type="match status" value="1"/>
</dbReference>
<reference evidence="7" key="1">
    <citation type="submission" date="2021-01" db="EMBL/GenBank/DDBJ databases">
        <authorList>
            <person name="Bezrukov I."/>
        </authorList>
    </citation>
    <scope>NUCLEOTIDE SEQUENCE</scope>
</reference>
<dbReference type="Gene3D" id="1.10.630.10">
    <property type="entry name" value="Cytochrome P450"/>
    <property type="match status" value="1"/>
</dbReference>
<dbReference type="GO" id="GO:0008168">
    <property type="term" value="F:methyltransferase activity"/>
    <property type="evidence" value="ECO:0007669"/>
    <property type="project" value="UniProtKB-KW"/>
</dbReference>
<dbReference type="Pfam" id="PF00067">
    <property type="entry name" value="p450"/>
    <property type="match status" value="1"/>
</dbReference>
<evidence type="ECO:0000256" key="6">
    <source>
        <dbReference type="PIRSR" id="PIRSR602401-1"/>
    </source>
</evidence>
<evidence type="ECO:0000256" key="1">
    <source>
        <dbReference type="ARBA" id="ARBA00022603"/>
    </source>
</evidence>
<keyword evidence="8" id="KW-1185">Reference proteome</keyword>
<proteinExistence type="predicted"/>
<dbReference type="InterPro" id="IPR036396">
    <property type="entry name" value="Cyt_P450_sf"/>
</dbReference>
<accession>A0A8S1ZEQ0</accession>
<dbReference type="InterPro" id="IPR002401">
    <property type="entry name" value="Cyt_P450_E_grp-I"/>
</dbReference>
<dbReference type="Pfam" id="PF03492">
    <property type="entry name" value="Methyltransf_7"/>
    <property type="match status" value="1"/>
</dbReference>
<organism evidence="7 8">
    <name type="scientific">Arabidopsis arenosa</name>
    <name type="common">Sand rock-cress</name>
    <name type="synonym">Cardaminopsis arenosa</name>
    <dbReference type="NCBI Taxonomy" id="38785"/>
    <lineage>
        <taxon>Eukaryota</taxon>
        <taxon>Viridiplantae</taxon>
        <taxon>Streptophyta</taxon>
        <taxon>Embryophyta</taxon>
        <taxon>Tracheophyta</taxon>
        <taxon>Spermatophyta</taxon>
        <taxon>Magnoliopsida</taxon>
        <taxon>eudicotyledons</taxon>
        <taxon>Gunneridae</taxon>
        <taxon>Pentapetalae</taxon>
        <taxon>rosids</taxon>
        <taxon>malvids</taxon>
        <taxon>Brassicales</taxon>
        <taxon>Brassicaceae</taxon>
        <taxon>Camelineae</taxon>
        <taxon>Arabidopsis</taxon>
    </lineage>
</organism>
<dbReference type="Proteomes" id="UP000682877">
    <property type="component" value="Chromosome 1"/>
</dbReference>
<feature type="binding site" description="axial binding residue" evidence="6">
    <location>
        <position position="766"/>
    </location>
    <ligand>
        <name>heme</name>
        <dbReference type="ChEBI" id="CHEBI:30413"/>
    </ligand>
    <ligandPart>
        <name>Fe</name>
        <dbReference type="ChEBI" id="CHEBI:18248"/>
    </ligandPart>
</feature>
<dbReference type="GO" id="GO:0004497">
    <property type="term" value="F:monooxygenase activity"/>
    <property type="evidence" value="ECO:0007669"/>
    <property type="project" value="InterPro"/>
</dbReference>
<keyword evidence="6" id="KW-0349">Heme</keyword>
<dbReference type="FunFam" id="1.10.630.10:FF:000086">
    <property type="entry name" value="cytochrome P450 90A1-like isoform X1"/>
    <property type="match status" value="1"/>
</dbReference>
<dbReference type="InterPro" id="IPR017972">
    <property type="entry name" value="Cyt_P450_CS"/>
</dbReference>
<evidence type="ECO:0000256" key="2">
    <source>
        <dbReference type="ARBA" id="ARBA00022679"/>
    </source>
</evidence>
<dbReference type="GO" id="GO:0005506">
    <property type="term" value="F:iron ion binding"/>
    <property type="evidence" value="ECO:0007669"/>
    <property type="project" value="InterPro"/>
</dbReference>
<gene>
    <name evidence="7" type="ORF">AARE701A_LOCUS1622</name>
</gene>
<keyword evidence="3" id="KW-0949">S-adenosyl-L-methionine</keyword>
<name>A0A8S1ZEQ0_ARAAE</name>
<dbReference type="SUPFAM" id="SSF48264">
    <property type="entry name" value="Cytochrome P450"/>
    <property type="match status" value="1"/>
</dbReference>
<evidence type="ECO:0000256" key="4">
    <source>
        <dbReference type="ARBA" id="ARBA00022723"/>
    </source>
</evidence>
<dbReference type="PRINTS" id="PR00463">
    <property type="entry name" value="EP450I"/>
</dbReference>
<dbReference type="PANTHER" id="PTHR31009">
    <property type="entry name" value="S-ADENOSYL-L-METHIONINE:CARBOXYL METHYLTRANSFERASE FAMILY PROTEIN"/>
    <property type="match status" value="1"/>
</dbReference>
<dbReference type="GO" id="GO:0016705">
    <property type="term" value="F:oxidoreductase activity, acting on paired donors, with incorporation or reduction of molecular oxygen"/>
    <property type="evidence" value="ECO:0007669"/>
    <property type="project" value="InterPro"/>
</dbReference>
<dbReference type="SUPFAM" id="SSF53335">
    <property type="entry name" value="S-adenosyl-L-methionine-dependent methyltransferases"/>
    <property type="match status" value="1"/>
</dbReference>
<dbReference type="InterPro" id="IPR001128">
    <property type="entry name" value="Cyt_P450"/>
</dbReference>
<evidence type="ECO:0000313" key="7">
    <source>
        <dbReference type="EMBL" id="CAE5957970.1"/>
    </source>
</evidence>
<evidence type="ECO:0000313" key="8">
    <source>
        <dbReference type="Proteomes" id="UP000682877"/>
    </source>
</evidence>
<dbReference type="PROSITE" id="PS00086">
    <property type="entry name" value="CYTOCHROME_P450"/>
    <property type="match status" value="1"/>
</dbReference>
<evidence type="ECO:0000256" key="3">
    <source>
        <dbReference type="ARBA" id="ARBA00022691"/>
    </source>
</evidence>
<keyword evidence="6" id="KW-0408">Iron</keyword>
<keyword evidence="1" id="KW-0489">Methyltransferase</keyword>
<dbReference type="CDD" id="cd11043">
    <property type="entry name" value="CYP90-like"/>
    <property type="match status" value="1"/>
</dbReference>
<dbReference type="Gene3D" id="1.10.1200.270">
    <property type="entry name" value="Methyltransferase, alpha-helical capping domain"/>
    <property type="match status" value="1"/>
</dbReference>
<comment type="cofactor">
    <cofactor evidence="6">
        <name>heme</name>
        <dbReference type="ChEBI" id="CHEBI:30413"/>
    </cofactor>
</comment>
<dbReference type="AlphaFoldDB" id="A0A8S1ZEQ0"/>